<feature type="transmembrane region" description="Helical" evidence="7">
    <location>
        <begin position="22"/>
        <end position="41"/>
    </location>
</feature>
<dbReference type="GO" id="GO:0020037">
    <property type="term" value="F:heme binding"/>
    <property type="evidence" value="ECO:0007669"/>
    <property type="project" value="InterPro"/>
</dbReference>
<evidence type="ECO:0000256" key="3">
    <source>
        <dbReference type="ARBA" id="ARBA00022723"/>
    </source>
</evidence>
<comment type="cofactor">
    <cofactor evidence="6">
        <name>heme</name>
        <dbReference type="ChEBI" id="CHEBI:30413"/>
    </cofactor>
</comment>
<dbReference type="GO" id="GO:0005506">
    <property type="term" value="F:iron ion binding"/>
    <property type="evidence" value="ECO:0007669"/>
    <property type="project" value="InterPro"/>
</dbReference>
<evidence type="ECO:0000256" key="4">
    <source>
        <dbReference type="ARBA" id="ARBA00023002"/>
    </source>
</evidence>
<protein>
    <recommendedName>
        <fullName evidence="10">Cytochrome P450</fullName>
    </recommendedName>
</protein>
<evidence type="ECO:0000313" key="9">
    <source>
        <dbReference type="Proteomes" id="UP001085076"/>
    </source>
</evidence>
<keyword evidence="7" id="KW-1133">Transmembrane helix</keyword>
<comment type="similarity">
    <text evidence="1">Belongs to the cytochrome P450 family.</text>
</comment>
<dbReference type="PANTHER" id="PTHR47944:SF19">
    <property type="entry name" value="CYTOCHROME P450 77A4"/>
    <property type="match status" value="1"/>
</dbReference>
<feature type="binding site" description="axial binding residue" evidence="6">
    <location>
        <position position="476"/>
    </location>
    <ligand>
        <name>heme</name>
        <dbReference type="ChEBI" id="CHEBI:30413"/>
    </ligand>
    <ligandPart>
        <name>Fe</name>
        <dbReference type="ChEBI" id="CHEBI:18248"/>
    </ligandPart>
</feature>
<dbReference type="OrthoDB" id="2789670at2759"/>
<dbReference type="Gene3D" id="1.10.630.10">
    <property type="entry name" value="Cytochrome P450"/>
    <property type="match status" value="1"/>
</dbReference>
<reference evidence="8" key="1">
    <citation type="submission" date="2021-03" db="EMBL/GenBank/DDBJ databases">
        <authorList>
            <person name="Li Z."/>
            <person name="Yang C."/>
        </authorList>
    </citation>
    <scope>NUCLEOTIDE SEQUENCE</scope>
    <source>
        <strain evidence="8">Dzin_1.0</strain>
        <tissue evidence="8">Leaf</tissue>
    </source>
</reference>
<sequence>MTNNTVCSTLISSLLPFISPKTLITILISTIIIILMFIFIIPPKQRKPPLPPGPTRWPFIGSLIPVLFTKSNSQWVLKAAESNDISYMTIGALKVVVVNCPQVAREFCRTHDLMFSSRPLSMSSSYYSRGYLGLIVSPLGDQWEKMRKVVMVELLNPSRMKRTVNLQAEEADHLVRYIYWQCMFSDDVNIDVRLGLRYFCGCLLRRMIFGQRHFGEGGAHGGPSEDEIEHVEAAFTITNFLHAFSLSDLVPWLGWLDLDGHGRSMKEAVGVMNKYHDPIIEERIEKRRRRGGDHIHGWPKEEILEDLLDLMIGLKKENGEPLLSVDEIKVQVAELFLAAVDNPSNVVEWAIAELINQPEILRRVVAELDDVVGTQRLVQESDFSKLHFIRSIARESMRLHPVTAFNVPHHSTADAVVAGYHIPKGTSVLLSRVGLGRNPKAWEEPTRFNPDRHGRNAELAEPELRFISFSAGRRRCKGAPLGSVMTYLMLARLLHCFDWSPPPGIAGIALTEGPDSFFMAKPLLARAKPRLDILDQL</sequence>
<dbReference type="EMBL" id="JAGGNH010000001">
    <property type="protein sequence ID" value="KAJ0984267.1"/>
    <property type="molecule type" value="Genomic_DNA"/>
</dbReference>
<comment type="caution">
    <text evidence="8">The sequence shown here is derived from an EMBL/GenBank/DDBJ whole genome shotgun (WGS) entry which is preliminary data.</text>
</comment>
<dbReference type="SUPFAM" id="SSF48264">
    <property type="entry name" value="Cytochrome P450"/>
    <property type="match status" value="1"/>
</dbReference>
<name>A0A9D5D4M6_9LILI</name>
<dbReference type="InterPro" id="IPR001128">
    <property type="entry name" value="Cyt_P450"/>
</dbReference>
<dbReference type="PANTHER" id="PTHR47944">
    <property type="entry name" value="CYTOCHROME P450 98A9"/>
    <property type="match status" value="1"/>
</dbReference>
<keyword evidence="4" id="KW-0560">Oxidoreductase</keyword>
<keyword evidence="7" id="KW-0472">Membrane</keyword>
<evidence type="ECO:0000256" key="7">
    <source>
        <dbReference type="SAM" id="Phobius"/>
    </source>
</evidence>
<evidence type="ECO:0008006" key="10">
    <source>
        <dbReference type="Google" id="ProtNLM"/>
    </source>
</evidence>
<organism evidence="8 9">
    <name type="scientific">Dioscorea zingiberensis</name>
    <dbReference type="NCBI Taxonomy" id="325984"/>
    <lineage>
        <taxon>Eukaryota</taxon>
        <taxon>Viridiplantae</taxon>
        <taxon>Streptophyta</taxon>
        <taxon>Embryophyta</taxon>
        <taxon>Tracheophyta</taxon>
        <taxon>Spermatophyta</taxon>
        <taxon>Magnoliopsida</taxon>
        <taxon>Liliopsida</taxon>
        <taxon>Dioscoreales</taxon>
        <taxon>Dioscoreaceae</taxon>
        <taxon>Dioscorea</taxon>
    </lineage>
</organism>
<evidence type="ECO:0000313" key="8">
    <source>
        <dbReference type="EMBL" id="KAJ0984267.1"/>
    </source>
</evidence>
<evidence type="ECO:0000256" key="6">
    <source>
        <dbReference type="PIRSR" id="PIRSR602401-1"/>
    </source>
</evidence>
<dbReference type="Proteomes" id="UP001085076">
    <property type="component" value="Miscellaneous, Linkage group lg01"/>
</dbReference>
<dbReference type="GO" id="GO:0004497">
    <property type="term" value="F:monooxygenase activity"/>
    <property type="evidence" value="ECO:0007669"/>
    <property type="project" value="InterPro"/>
</dbReference>
<dbReference type="PRINTS" id="PR00463">
    <property type="entry name" value="EP450I"/>
</dbReference>
<keyword evidence="3 6" id="KW-0479">Metal-binding</keyword>
<evidence type="ECO:0000256" key="5">
    <source>
        <dbReference type="ARBA" id="ARBA00023004"/>
    </source>
</evidence>
<dbReference type="Pfam" id="PF00067">
    <property type="entry name" value="p450"/>
    <property type="match status" value="1"/>
</dbReference>
<evidence type="ECO:0000256" key="2">
    <source>
        <dbReference type="ARBA" id="ARBA00022617"/>
    </source>
</evidence>
<evidence type="ECO:0000256" key="1">
    <source>
        <dbReference type="ARBA" id="ARBA00010617"/>
    </source>
</evidence>
<keyword evidence="7" id="KW-0812">Transmembrane</keyword>
<proteinExistence type="inferred from homology"/>
<dbReference type="InterPro" id="IPR002401">
    <property type="entry name" value="Cyt_P450_E_grp-I"/>
</dbReference>
<accession>A0A9D5D4M6</accession>
<keyword evidence="9" id="KW-1185">Reference proteome</keyword>
<dbReference type="AlphaFoldDB" id="A0A9D5D4M6"/>
<reference evidence="8" key="2">
    <citation type="journal article" date="2022" name="Hortic Res">
        <title>The genome of Dioscorea zingiberensis sheds light on the biosynthesis, origin and evolution of the medicinally important diosgenin saponins.</title>
        <authorList>
            <person name="Li Y."/>
            <person name="Tan C."/>
            <person name="Li Z."/>
            <person name="Guo J."/>
            <person name="Li S."/>
            <person name="Chen X."/>
            <person name="Wang C."/>
            <person name="Dai X."/>
            <person name="Yang H."/>
            <person name="Song W."/>
            <person name="Hou L."/>
            <person name="Xu J."/>
            <person name="Tong Z."/>
            <person name="Xu A."/>
            <person name="Yuan X."/>
            <person name="Wang W."/>
            <person name="Yang Q."/>
            <person name="Chen L."/>
            <person name="Sun Z."/>
            <person name="Wang K."/>
            <person name="Pan B."/>
            <person name="Chen J."/>
            <person name="Bao Y."/>
            <person name="Liu F."/>
            <person name="Qi X."/>
            <person name="Gang D.R."/>
            <person name="Wen J."/>
            <person name="Li J."/>
        </authorList>
    </citation>
    <scope>NUCLEOTIDE SEQUENCE</scope>
    <source>
        <strain evidence="8">Dzin_1.0</strain>
    </source>
</reference>
<dbReference type="InterPro" id="IPR036396">
    <property type="entry name" value="Cyt_P450_sf"/>
</dbReference>
<keyword evidence="5 6" id="KW-0408">Iron</keyword>
<gene>
    <name evidence="8" type="ORF">J5N97_002623</name>
</gene>
<keyword evidence="2 6" id="KW-0349">Heme</keyword>
<dbReference type="GO" id="GO:0016705">
    <property type="term" value="F:oxidoreductase activity, acting on paired donors, with incorporation or reduction of molecular oxygen"/>
    <property type="evidence" value="ECO:0007669"/>
    <property type="project" value="InterPro"/>
</dbReference>